<dbReference type="OrthoDB" id="9803916at2"/>
<dbReference type="GO" id="GO:0003723">
    <property type="term" value="F:RNA binding"/>
    <property type="evidence" value="ECO:0007669"/>
    <property type="project" value="UniProtKB-KW"/>
</dbReference>
<dbReference type="Gene3D" id="3.40.50.10710">
    <property type="entry name" value="Metallo-hydrolase/oxidoreductase"/>
    <property type="match status" value="1"/>
</dbReference>
<gene>
    <name evidence="4" type="ORF">AOC36_10840</name>
</gene>
<dbReference type="PANTHER" id="PTHR43694">
    <property type="entry name" value="RIBONUCLEASE J"/>
    <property type="match status" value="1"/>
</dbReference>
<keyword evidence="5" id="KW-1185">Reference proteome</keyword>
<dbReference type="Proteomes" id="UP000063781">
    <property type="component" value="Chromosome"/>
</dbReference>
<dbReference type="Pfam" id="PF12706">
    <property type="entry name" value="Lactamase_B_2"/>
    <property type="match status" value="1"/>
</dbReference>
<keyword evidence="1" id="KW-0540">Nuclease</keyword>
<dbReference type="InterPro" id="IPR001279">
    <property type="entry name" value="Metallo-B-lactamas"/>
</dbReference>
<organism evidence="4 5">
    <name type="scientific">Erysipelothrix larvae</name>
    <dbReference type="NCBI Taxonomy" id="1514105"/>
    <lineage>
        <taxon>Bacteria</taxon>
        <taxon>Bacillati</taxon>
        <taxon>Bacillota</taxon>
        <taxon>Erysipelotrichia</taxon>
        <taxon>Erysipelotrichales</taxon>
        <taxon>Erysipelotrichaceae</taxon>
        <taxon>Erysipelothrix</taxon>
    </lineage>
</organism>
<dbReference type="GO" id="GO:0004527">
    <property type="term" value="F:exonuclease activity"/>
    <property type="evidence" value="ECO:0007669"/>
    <property type="project" value="UniProtKB-KW"/>
</dbReference>
<dbReference type="SMART" id="SM00849">
    <property type="entry name" value="Lactamase_B"/>
    <property type="match status" value="1"/>
</dbReference>
<dbReference type="STRING" id="1514105.AOC36_10840"/>
<dbReference type="CDD" id="cd07732">
    <property type="entry name" value="metallo-hydrolase-like_MBL-fold"/>
    <property type="match status" value="1"/>
</dbReference>
<evidence type="ECO:0000259" key="3">
    <source>
        <dbReference type="SMART" id="SM00849"/>
    </source>
</evidence>
<dbReference type="KEGG" id="erl:AOC36_10840"/>
<proteinExistence type="predicted"/>
<dbReference type="AlphaFoldDB" id="A0A0X8H1P2"/>
<dbReference type="InterPro" id="IPR036866">
    <property type="entry name" value="RibonucZ/Hydroxyglut_hydro"/>
</dbReference>
<dbReference type="InterPro" id="IPR042173">
    <property type="entry name" value="RNase_J_2"/>
</dbReference>
<dbReference type="SUPFAM" id="SSF56281">
    <property type="entry name" value="Metallo-hydrolase/oxidoreductase"/>
    <property type="match status" value="1"/>
</dbReference>
<protein>
    <submittedName>
        <fullName evidence="4">MBL fold metallo-hydrolase</fullName>
    </submittedName>
</protein>
<keyword evidence="2" id="KW-0694">RNA-binding</keyword>
<reference evidence="4 5" key="1">
    <citation type="submission" date="2015-10" db="EMBL/GenBank/DDBJ databases">
        <title>Erysipelothrix larvae sp. LV19 isolated from the larval gut of the rhinoceros beetle, Trypoxylus dichotomus.</title>
        <authorList>
            <person name="Lim S."/>
            <person name="Kim B.-C."/>
        </authorList>
    </citation>
    <scope>NUCLEOTIDE SEQUENCE [LARGE SCALE GENOMIC DNA]</scope>
    <source>
        <strain evidence="4 5">LV19</strain>
    </source>
</reference>
<accession>A0A0X8H1P2</accession>
<keyword evidence="4" id="KW-0378">Hydrolase</keyword>
<evidence type="ECO:0000313" key="4">
    <source>
        <dbReference type="EMBL" id="AMC94450.1"/>
    </source>
</evidence>
<dbReference type="EMBL" id="CP013213">
    <property type="protein sequence ID" value="AMC94450.1"/>
    <property type="molecule type" value="Genomic_DNA"/>
</dbReference>
<sequence length="418" mass="47581">MELKDRKTRITFHAGVLTIGGTVIEINYEGSRIFFDFGTEFRPELKLKDELLDTLIEHRLIPELDVYDEVFGRTVNGANTAVFLSHCHLDHTRMINYLDPQVPLYALEDTKRLIELLNQDGTFVLPAINKDYVTREILGVKPDSTIKVGDIEVTLHRVDHDAYGACGMMIRTPDCVIAYTGDLRLHGFDSADTVAFCEKAKNCDMLIMEGVSISFEGRPESKTNKFASEEALLDWIVDEVENHPNQQITFNGYLANVKRFAHIVAKVRRSVVLKEKMAYILKSLLDMDCLYEKDPNKDWGLNPELEVDISQRDEHPEKYLWQIQGFDDQLQSGGIYIHCDADPLGLFDPAYLVFKQQFLDKGIEFNHVGCTGHAFPNDLDAIIEMIQPKCLVPIHTLRPDLLLNPYGSVHLPQRGETI</sequence>
<keyword evidence="1" id="KW-0269">Exonuclease</keyword>
<evidence type="ECO:0000313" key="5">
    <source>
        <dbReference type="Proteomes" id="UP000063781"/>
    </source>
</evidence>
<dbReference type="Gene3D" id="3.60.15.10">
    <property type="entry name" value="Ribonuclease Z/Hydroxyacylglutathione hydrolase-like"/>
    <property type="match status" value="1"/>
</dbReference>
<evidence type="ECO:0000256" key="2">
    <source>
        <dbReference type="ARBA" id="ARBA00022884"/>
    </source>
</evidence>
<dbReference type="RefSeq" id="WP_067634198.1">
    <property type="nucleotide sequence ID" value="NZ_CP013213.1"/>
</dbReference>
<dbReference type="PANTHER" id="PTHR43694:SF1">
    <property type="entry name" value="RIBONUCLEASE J"/>
    <property type="match status" value="1"/>
</dbReference>
<name>A0A0X8H1P2_9FIRM</name>
<feature type="domain" description="Metallo-beta-lactamase" evidence="3">
    <location>
        <begin position="20"/>
        <end position="218"/>
    </location>
</feature>
<evidence type="ECO:0000256" key="1">
    <source>
        <dbReference type="ARBA" id="ARBA00022839"/>
    </source>
</evidence>